<evidence type="ECO:0000313" key="2">
    <source>
        <dbReference type="Proteomes" id="UP000245202"/>
    </source>
</evidence>
<dbReference type="Proteomes" id="UP000245202">
    <property type="component" value="Unassembled WGS sequence"/>
</dbReference>
<proteinExistence type="predicted"/>
<dbReference type="AlphaFoldDB" id="A0A2R5EZJ1"/>
<organism evidence="1 2">
    <name type="scientific">Paenibacillus agaridevorans</name>
    <dbReference type="NCBI Taxonomy" id="171404"/>
    <lineage>
        <taxon>Bacteria</taxon>
        <taxon>Bacillati</taxon>
        <taxon>Bacillota</taxon>
        <taxon>Bacilli</taxon>
        <taxon>Bacillales</taxon>
        <taxon>Paenibacillaceae</taxon>
        <taxon>Paenibacillus</taxon>
    </lineage>
</organism>
<gene>
    <name evidence="1" type="ORF">PAT3040_05247</name>
</gene>
<protein>
    <submittedName>
        <fullName evidence="1">Uncharacterized protein</fullName>
    </submittedName>
</protein>
<evidence type="ECO:0000313" key="1">
    <source>
        <dbReference type="EMBL" id="GBG10508.1"/>
    </source>
</evidence>
<keyword evidence="2" id="KW-1185">Reference proteome</keyword>
<comment type="caution">
    <text evidence="1">The sequence shown here is derived from an EMBL/GenBank/DDBJ whole genome shotgun (WGS) entry which is preliminary data.</text>
</comment>
<dbReference type="EMBL" id="BDQX01000327">
    <property type="protein sequence ID" value="GBG10508.1"/>
    <property type="molecule type" value="Genomic_DNA"/>
</dbReference>
<sequence length="135" mass="15691">MDIEKGASRMIDMQYINDLEAEMDVMKLVDNYYEIKSILQQYPQEQWSYEMILAYARALNYLQDYSDQTNPFEQAYRLLQTVSDKGITDAEWHLIMASVSFNLQLYAGAVKHAEQANTIIAGCADDMLELYSQYD</sequence>
<accession>A0A2R5EZJ1</accession>
<reference evidence="1 2" key="1">
    <citation type="submission" date="2017-08" db="EMBL/GenBank/DDBJ databases">
        <title>Substantial Increase in Enzyme Production by Combined Drug-Resistance Mutations in Paenibacillus agaridevorans.</title>
        <authorList>
            <person name="Tanaka Y."/>
            <person name="Funane K."/>
            <person name="Hosaka T."/>
            <person name="Shiwa Y."/>
            <person name="Fujita N."/>
            <person name="Miyazaki T."/>
            <person name="Yoshikawa H."/>
            <person name="Murakami K."/>
            <person name="Kasahara K."/>
            <person name="Inaoka T."/>
            <person name="Hiraga Y."/>
            <person name="Ochi K."/>
        </authorList>
    </citation>
    <scope>NUCLEOTIDE SEQUENCE [LARGE SCALE GENOMIC DNA]</scope>
    <source>
        <strain evidence="1 2">T-3040</strain>
    </source>
</reference>
<name>A0A2R5EZJ1_9BACL</name>